<evidence type="ECO:0000313" key="2">
    <source>
        <dbReference type="EMBL" id="MBB3773080.1"/>
    </source>
</evidence>
<dbReference type="InterPro" id="IPR050508">
    <property type="entry name" value="Methyltransf_Superfamily"/>
</dbReference>
<dbReference type="SUPFAM" id="SSF53335">
    <property type="entry name" value="S-adenosyl-L-methionine-dependent methyltransferases"/>
    <property type="match status" value="1"/>
</dbReference>
<keyword evidence="2" id="KW-0808">Transferase</keyword>
<dbReference type="GO" id="GO:0032259">
    <property type="term" value="P:methylation"/>
    <property type="evidence" value="ECO:0007669"/>
    <property type="project" value="UniProtKB-KW"/>
</dbReference>
<comment type="caution">
    <text evidence="2">The sequence shown here is derived from an EMBL/GenBank/DDBJ whole genome shotgun (WGS) entry which is preliminary data.</text>
</comment>
<dbReference type="SUPFAM" id="SSF48452">
    <property type="entry name" value="TPR-like"/>
    <property type="match status" value="1"/>
</dbReference>
<dbReference type="EMBL" id="JACICD010000008">
    <property type="protein sequence ID" value="MBB3773080.1"/>
    <property type="molecule type" value="Genomic_DNA"/>
</dbReference>
<dbReference type="Gene3D" id="3.40.50.150">
    <property type="entry name" value="Vaccinia Virus protein VP39"/>
    <property type="match status" value="1"/>
</dbReference>
<dbReference type="InterPro" id="IPR011990">
    <property type="entry name" value="TPR-like_helical_dom_sf"/>
</dbReference>
<evidence type="ECO:0000259" key="1">
    <source>
        <dbReference type="Pfam" id="PF08241"/>
    </source>
</evidence>
<dbReference type="GO" id="GO:0008757">
    <property type="term" value="F:S-adenosylmethionine-dependent methyltransferase activity"/>
    <property type="evidence" value="ECO:0007669"/>
    <property type="project" value="InterPro"/>
</dbReference>
<keyword evidence="3" id="KW-1185">Reference proteome</keyword>
<name>A0A839ZDX7_9HYPH</name>
<dbReference type="RefSeq" id="WP_183191239.1">
    <property type="nucleotide sequence ID" value="NZ_JACICD010000008.1"/>
</dbReference>
<keyword evidence="2" id="KW-0489">Methyltransferase</keyword>
<dbReference type="CDD" id="cd02440">
    <property type="entry name" value="AdoMet_MTases"/>
    <property type="match status" value="1"/>
</dbReference>
<dbReference type="PANTHER" id="PTHR42912:SF93">
    <property type="entry name" value="N6-ADENOSINE-METHYLTRANSFERASE TMT1A"/>
    <property type="match status" value="1"/>
</dbReference>
<dbReference type="AlphaFoldDB" id="A0A839ZDX7"/>
<protein>
    <submittedName>
        <fullName evidence="2">Putative TPR repeat methyltransferase</fullName>
    </submittedName>
</protein>
<dbReference type="InterPro" id="IPR013216">
    <property type="entry name" value="Methyltransf_11"/>
</dbReference>
<gene>
    <name evidence="2" type="ORF">FHS55_003711</name>
</gene>
<sequence>MSDGRLFLSSGDPLVDRRLDWARALLAEGNAADAARLLDEAMARAPHYAPGWFLLGEAREVDDASGALEAYRQALVLDPGDTLGAGLRIARLGGTAEAGMSEAYVRTLFDQYADRFDAALARLSYRGPELIDAALADACVALGRPYAFARGLDLGCGTGLVAMLLADHVGAMVGVDLSPNMIALARRRGVYERAVAGEMVSFLTQRPGEDADLIFAGDAFCYLDDLGPILAETRRVLEPGGLAAFTVETHAGQGILLRDTLRFAHGEAYVRGALASAGLALVSCDAASTRTEKEKPVPGLVVVARRA</sequence>
<reference evidence="2 3" key="1">
    <citation type="submission" date="2020-08" db="EMBL/GenBank/DDBJ databases">
        <title>Genomic Encyclopedia of Type Strains, Phase IV (KMG-IV): sequencing the most valuable type-strain genomes for metagenomic binning, comparative biology and taxonomic classification.</title>
        <authorList>
            <person name="Goeker M."/>
        </authorList>
    </citation>
    <scope>NUCLEOTIDE SEQUENCE [LARGE SCALE GENOMIC DNA]</scope>
    <source>
        <strain evidence="2 3">DSM 5895</strain>
    </source>
</reference>
<organism evidence="2 3">
    <name type="scientific">Ancylobacter tetraedralis</name>
    <dbReference type="NCBI Taxonomy" id="217068"/>
    <lineage>
        <taxon>Bacteria</taxon>
        <taxon>Pseudomonadati</taxon>
        <taxon>Pseudomonadota</taxon>
        <taxon>Alphaproteobacteria</taxon>
        <taxon>Hyphomicrobiales</taxon>
        <taxon>Xanthobacteraceae</taxon>
        <taxon>Ancylobacter</taxon>
    </lineage>
</organism>
<dbReference type="PANTHER" id="PTHR42912">
    <property type="entry name" value="METHYLTRANSFERASE"/>
    <property type="match status" value="1"/>
</dbReference>
<accession>A0A839ZDX7</accession>
<proteinExistence type="predicted"/>
<evidence type="ECO:0000313" key="3">
    <source>
        <dbReference type="Proteomes" id="UP000533469"/>
    </source>
</evidence>
<dbReference type="Pfam" id="PF08241">
    <property type="entry name" value="Methyltransf_11"/>
    <property type="match status" value="1"/>
</dbReference>
<feature type="domain" description="Methyltransferase type 11" evidence="1">
    <location>
        <begin position="152"/>
        <end position="245"/>
    </location>
</feature>
<dbReference type="Proteomes" id="UP000533469">
    <property type="component" value="Unassembled WGS sequence"/>
</dbReference>
<dbReference type="InterPro" id="IPR029063">
    <property type="entry name" value="SAM-dependent_MTases_sf"/>
</dbReference>
<dbReference type="Gene3D" id="1.25.40.10">
    <property type="entry name" value="Tetratricopeptide repeat domain"/>
    <property type="match status" value="1"/>
</dbReference>